<dbReference type="Proteomes" id="UP000515811">
    <property type="component" value="Chromosome"/>
</dbReference>
<evidence type="ECO:0000313" key="2">
    <source>
        <dbReference type="Proteomes" id="UP000515811"/>
    </source>
</evidence>
<dbReference type="EMBL" id="CP060714">
    <property type="protein sequence ID" value="QNN59732.1"/>
    <property type="molecule type" value="Genomic_DNA"/>
</dbReference>
<organism evidence="1 2">
    <name type="scientific">Diaphorobacter ruginosibacter</name>
    <dbReference type="NCBI Taxonomy" id="1715720"/>
    <lineage>
        <taxon>Bacteria</taxon>
        <taxon>Pseudomonadati</taxon>
        <taxon>Pseudomonadota</taxon>
        <taxon>Betaproteobacteria</taxon>
        <taxon>Burkholderiales</taxon>
        <taxon>Comamonadaceae</taxon>
        <taxon>Diaphorobacter</taxon>
    </lineage>
</organism>
<proteinExistence type="predicted"/>
<name>A0A7G9RVV7_9BURK</name>
<dbReference type="KEGG" id="drg:H9K76_19310"/>
<protein>
    <submittedName>
        <fullName evidence="1">Uncharacterized protein</fullName>
    </submittedName>
</protein>
<sequence length="224" mass="24418">MLALLTLGAPDARAARPMITDDARVVDPKACQVESWARRNQDGTNEFWAQPACNFTGNLEVTVGGAVTRESGGSTRGSAQVLQGKTLFKPLDANGWGWGLALGTMRDPGAGGGRNWYGYVPASFSFLDDRFVLHANVGWQRDQGTRRNHVTWGLGSEAQLSERTFLIAETFGAADGKPHYQMGVRYWLVPERVQVDTTYGNRFGGGGDRWISVGLRLLSPAFLP</sequence>
<accession>A0A7G9RVV7</accession>
<evidence type="ECO:0000313" key="1">
    <source>
        <dbReference type="EMBL" id="QNN59732.1"/>
    </source>
</evidence>
<reference evidence="1 2" key="1">
    <citation type="submission" date="2020-08" db="EMBL/GenBank/DDBJ databases">
        <title>Genome sequence of Diaphorobacter ruginosibacter DSM 27467T.</title>
        <authorList>
            <person name="Hyun D.-W."/>
            <person name="Bae J.-W."/>
        </authorList>
    </citation>
    <scope>NUCLEOTIDE SEQUENCE [LARGE SCALE GENOMIC DNA]</scope>
    <source>
        <strain evidence="1 2">DSM 27467</strain>
    </source>
</reference>
<dbReference type="AlphaFoldDB" id="A0A7G9RVV7"/>
<gene>
    <name evidence="1" type="ORF">H9K76_19310</name>
</gene>
<keyword evidence="2" id="KW-1185">Reference proteome</keyword>